<feature type="domain" description="Core-binding (CB)" evidence="8">
    <location>
        <begin position="104"/>
        <end position="183"/>
    </location>
</feature>
<evidence type="ECO:0000256" key="5">
    <source>
        <dbReference type="PROSITE-ProRule" id="PRU01248"/>
    </source>
</evidence>
<dbReference type="CDD" id="cd01189">
    <property type="entry name" value="INT_ICEBs1_C_like"/>
    <property type="match status" value="1"/>
</dbReference>
<keyword evidence="2" id="KW-0229">DNA integration</keyword>
<dbReference type="InterPro" id="IPR013762">
    <property type="entry name" value="Integrase-like_cat_sf"/>
</dbReference>
<dbReference type="InterPro" id="IPR050808">
    <property type="entry name" value="Phage_Integrase"/>
</dbReference>
<evidence type="ECO:0000256" key="4">
    <source>
        <dbReference type="ARBA" id="ARBA00023172"/>
    </source>
</evidence>
<sequence>MDPDATGHAAPRSGVRLQPGKRSLRKEWPMAWVEKHGRTWRVRYWKDDGTAGSVPGFLTHDDARDHAVTIQDRRILQPPARTVQADAPLAPAVITPTEGAAAGLCFADWLETWWETIDIGDNTLAQYKSLTKNHLIPRWGAVPLTDISPSQVQVWVKDLYTTHTPSTVSAIRKLLALILTDAVEEGLLTTNPVRKRNRGRTRSHDPAQEKIWADEHEVRAIASRVLQLASPNQALLVITAAYTGMRWGELAGLRRENCHLNGSQPRLVINPQSGALHEINGRLTYGPPKTPASARNITLPTFLAELLANELKRHRHAHIFTSINGKHLRRSCFGRRTWAPAVNGITLADGTVWKPLKPGLTFHGLRHSHKTWLIEDGLPDVVQARRLGHRMDRDIDDIYSHVATALNDKLLGALSARWNRSLTPPSG</sequence>
<dbReference type="InterPro" id="IPR011010">
    <property type="entry name" value="DNA_brk_join_enz"/>
</dbReference>
<keyword evidence="3 5" id="KW-0238">DNA-binding</keyword>
<keyword evidence="4" id="KW-0233">DNA recombination</keyword>
<dbReference type="GO" id="GO:0015074">
    <property type="term" value="P:DNA integration"/>
    <property type="evidence" value="ECO:0007669"/>
    <property type="project" value="UniProtKB-KW"/>
</dbReference>
<dbReference type="OrthoDB" id="4529782at2"/>
<dbReference type="Gene3D" id="1.10.443.10">
    <property type="entry name" value="Intergrase catalytic core"/>
    <property type="match status" value="1"/>
</dbReference>
<gene>
    <name evidence="9" type="ORF">DN069_12985</name>
</gene>
<protein>
    <submittedName>
        <fullName evidence="9">Multidrug DMT transporter permease</fullName>
    </submittedName>
</protein>
<dbReference type="InterPro" id="IPR010998">
    <property type="entry name" value="Integrase_recombinase_N"/>
</dbReference>
<evidence type="ECO:0000256" key="3">
    <source>
        <dbReference type="ARBA" id="ARBA00023125"/>
    </source>
</evidence>
<proteinExistence type="inferred from homology"/>
<evidence type="ECO:0000313" key="9">
    <source>
        <dbReference type="EMBL" id="RAG85207.1"/>
    </source>
</evidence>
<keyword evidence="10" id="KW-1185">Reference proteome</keyword>
<dbReference type="InterPro" id="IPR002104">
    <property type="entry name" value="Integrase_catalytic"/>
</dbReference>
<feature type="domain" description="Tyr recombinase" evidence="7">
    <location>
        <begin position="207"/>
        <end position="412"/>
    </location>
</feature>
<evidence type="ECO:0000259" key="7">
    <source>
        <dbReference type="PROSITE" id="PS51898"/>
    </source>
</evidence>
<dbReference type="InterPro" id="IPR044068">
    <property type="entry name" value="CB"/>
</dbReference>
<dbReference type="SUPFAM" id="SSF56349">
    <property type="entry name" value="DNA breaking-rejoining enzymes"/>
    <property type="match status" value="1"/>
</dbReference>
<dbReference type="Proteomes" id="UP000248889">
    <property type="component" value="Unassembled WGS sequence"/>
</dbReference>
<evidence type="ECO:0000256" key="6">
    <source>
        <dbReference type="SAM" id="MobiDB-lite"/>
    </source>
</evidence>
<evidence type="ECO:0000256" key="1">
    <source>
        <dbReference type="ARBA" id="ARBA00008857"/>
    </source>
</evidence>
<evidence type="ECO:0000259" key="8">
    <source>
        <dbReference type="PROSITE" id="PS51900"/>
    </source>
</evidence>
<dbReference type="Pfam" id="PF14659">
    <property type="entry name" value="Phage_int_SAM_3"/>
    <property type="match status" value="1"/>
</dbReference>
<comment type="caution">
    <text evidence="9">The sequence shown here is derived from an EMBL/GenBank/DDBJ whole genome shotgun (WGS) entry which is preliminary data.</text>
</comment>
<dbReference type="EMBL" id="QKYN01000047">
    <property type="protein sequence ID" value="RAG85207.1"/>
    <property type="molecule type" value="Genomic_DNA"/>
</dbReference>
<dbReference type="GO" id="GO:0006310">
    <property type="term" value="P:DNA recombination"/>
    <property type="evidence" value="ECO:0007669"/>
    <property type="project" value="UniProtKB-KW"/>
</dbReference>
<feature type="region of interest" description="Disordered" evidence="6">
    <location>
        <begin position="1"/>
        <end position="22"/>
    </location>
</feature>
<dbReference type="InterPro" id="IPR004107">
    <property type="entry name" value="Integrase_SAM-like_N"/>
</dbReference>
<dbReference type="PANTHER" id="PTHR30629">
    <property type="entry name" value="PROPHAGE INTEGRASE"/>
    <property type="match status" value="1"/>
</dbReference>
<dbReference type="GO" id="GO:0003677">
    <property type="term" value="F:DNA binding"/>
    <property type="evidence" value="ECO:0007669"/>
    <property type="project" value="UniProtKB-UniRule"/>
</dbReference>
<name>A0A2X0IKR0_9ACTN</name>
<evidence type="ECO:0000313" key="10">
    <source>
        <dbReference type="Proteomes" id="UP000248889"/>
    </source>
</evidence>
<dbReference type="AlphaFoldDB" id="A0A2X0IKR0"/>
<accession>A0A2X0IKR0</accession>
<reference evidence="9 10" key="1">
    <citation type="submission" date="2018-06" db="EMBL/GenBank/DDBJ databases">
        <title>Streptacidiphilus pinicola sp. nov., isolated from pine grove soil.</title>
        <authorList>
            <person name="Roh S.G."/>
            <person name="Park S."/>
            <person name="Kim M.-K."/>
            <person name="Yun B.-R."/>
            <person name="Park J."/>
            <person name="Kim M.J."/>
            <person name="Kim Y.S."/>
            <person name="Kim S.B."/>
        </authorList>
    </citation>
    <scope>NUCLEOTIDE SEQUENCE [LARGE SCALE GENOMIC DNA]</scope>
    <source>
        <strain evidence="9 10">MMS16-CNU450</strain>
    </source>
</reference>
<dbReference type="PANTHER" id="PTHR30629:SF2">
    <property type="entry name" value="PROPHAGE INTEGRASE INTS-RELATED"/>
    <property type="match status" value="1"/>
</dbReference>
<dbReference type="Pfam" id="PF00589">
    <property type="entry name" value="Phage_integrase"/>
    <property type="match status" value="1"/>
</dbReference>
<dbReference type="Gene3D" id="1.10.150.130">
    <property type="match status" value="1"/>
</dbReference>
<dbReference type="PROSITE" id="PS51898">
    <property type="entry name" value="TYR_RECOMBINASE"/>
    <property type="match status" value="1"/>
</dbReference>
<organism evidence="9 10">
    <name type="scientific">Streptacidiphilus pinicola</name>
    <dbReference type="NCBI Taxonomy" id="2219663"/>
    <lineage>
        <taxon>Bacteria</taxon>
        <taxon>Bacillati</taxon>
        <taxon>Actinomycetota</taxon>
        <taxon>Actinomycetes</taxon>
        <taxon>Kitasatosporales</taxon>
        <taxon>Streptomycetaceae</taxon>
        <taxon>Streptacidiphilus</taxon>
    </lineage>
</organism>
<dbReference type="PROSITE" id="PS51900">
    <property type="entry name" value="CB"/>
    <property type="match status" value="1"/>
</dbReference>
<evidence type="ECO:0000256" key="2">
    <source>
        <dbReference type="ARBA" id="ARBA00022908"/>
    </source>
</evidence>
<comment type="similarity">
    <text evidence="1">Belongs to the 'phage' integrase family.</text>
</comment>